<dbReference type="FunCoup" id="A0A151ZFK3">
    <property type="interactions" value="57"/>
</dbReference>
<dbReference type="PANTHER" id="PTHR15666:SF1">
    <property type="entry name" value="COMM DOMAIN-CONTAINING PROTEIN 5"/>
    <property type="match status" value="1"/>
</dbReference>
<dbReference type="Pfam" id="PF21672">
    <property type="entry name" value="COMM_HN"/>
    <property type="match status" value="1"/>
</dbReference>
<keyword evidence="6" id="KW-1185">Reference proteome</keyword>
<evidence type="ECO:0000256" key="1">
    <source>
        <dbReference type="ARBA" id="ARBA00016556"/>
    </source>
</evidence>
<protein>
    <recommendedName>
        <fullName evidence="1">COMM domain-containing protein 5</fullName>
    </recommendedName>
</protein>
<dbReference type="EMBL" id="LODT01000029">
    <property type="protein sequence ID" value="KYQ92644.1"/>
    <property type="molecule type" value="Genomic_DNA"/>
</dbReference>
<dbReference type="AlphaFoldDB" id="A0A151ZFK3"/>
<gene>
    <name evidence="5" type="ORF">DLAC_06639</name>
</gene>
<comment type="function">
    <text evidence="2">Scaffold protein in the commander complex that is essential for endosomal recycling of transmembrane cargos; the commander complex is composed of the CCC subcomplex and the retriever subcomplex.</text>
</comment>
<comment type="similarity">
    <text evidence="3">Belongs to the COMM domain-containing protein 5 family.</text>
</comment>
<dbReference type="Pfam" id="PF07258">
    <property type="entry name" value="COMM_domain"/>
    <property type="match status" value="1"/>
</dbReference>
<dbReference type="InterPro" id="IPR037357">
    <property type="entry name" value="COMMD5"/>
</dbReference>
<evidence type="ECO:0000256" key="2">
    <source>
        <dbReference type="ARBA" id="ARBA00093300"/>
    </source>
</evidence>
<evidence type="ECO:0000259" key="4">
    <source>
        <dbReference type="PROSITE" id="PS51269"/>
    </source>
</evidence>
<dbReference type="PROSITE" id="PS51269">
    <property type="entry name" value="COMM"/>
    <property type="match status" value="1"/>
</dbReference>
<sequence>MDKVSFFGYTIPPEIKAMIPLLGKLESPNQTKEIMSMAATYIITKKINTNKQTVTQLKETTDSIQLKLEKKANNAEDRNQLSIIFTGCYYLLKLAIKKRVTTQTFTNDLNDLKLPQAFINDISALYTSQYKDFIEKTNNDKILFHQLVNFKWRVDVVISSSFTSRVMIPVILMEMTDNFGQQKTFEVSLDIFHKLRYNVSKVLKDMEDLEQIQILSKFDK</sequence>
<name>A0A151ZFK3_TIELA</name>
<dbReference type="OMA" id="IQRTKFN"/>
<evidence type="ECO:0000313" key="6">
    <source>
        <dbReference type="Proteomes" id="UP000076078"/>
    </source>
</evidence>
<dbReference type="Proteomes" id="UP000076078">
    <property type="component" value="Unassembled WGS sequence"/>
</dbReference>
<organism evidence="5 6">
    <name type="scientific">Tieghemostelium lacteum</name>
    <name type="common">Slime mold</name>
    <name type="synonym">Dictyostelium lacteum</name>
    <dbReference type="NCBI Taxonomy" id="361077"/>
    <lineage>
        <taxon>Eukaryota</taxon>
        <taxon>Amoebozoa</taxon>
        <taxon>Evosea</taxon>
        <taxon>Eumycetozoa</taxon>
        <taxon>Dictyostelia</taxon>
        <taxon>Dictyosteliales</taxon>
        <taxon>Raperosteliaceae</taxon>
        <taxon>Tieghemostelium</taxon>
    </lineage>
</organism>
<dbReference type="InterPro" id="IPR017920">
    <property type="entry name" value="COMM"/>
</dbReference>
<dbReference type="InParanoid" id="A0A151ZFK3"/>
<dbReference type="OrthoDB" id="203754at2759"/>
<accession>A0A151ZFK3</accession>
<feature type="domain" description="COMM" evidence="4">
    <location>
        <begin position="146"/>
        <end position="210"/>
    </location>
</feature>
<dbReference type="GO" id="GO:0005634">
    <property type="term" value="C:nucleus"/>
    <property type="evidence" value="ECO:0007669"/>
    <property type="project" value="TreeGrafter"/>
</dbReference>
<dbReference type="STRING" id="361077.A0A151ZFK3"/>
<proteinExistence type="inferred from homology"/>
<comment type="caution">
    <text evidence="5">The sequence shown here is derived from an EMBL/GenBank/DDBJ whole genome shotgun (WGS) entry which is preliminary data.</text>
</comment>
<evidence type="ECO:0000313" key="5">
    <source>
        <dbReference type="EMBL" id="KYQ92644.1"/>
    </source>
</evidence>
<reference evidence="5 6" key="1">
    <citation type="submission" date="2015-12" db="EMBL/GenBank/DDBJ databases">
        <title>Dictyostelia acquired genes for synthesis and detection of signals that induce cell-type specialization by lateral gene transfer from prokaryotes.</title>
        <authorList>
            <person name="Gloeckner G."/>
            <person name="Schaap P."/>
        </authorList>
    </citation>
    <scope>NUCLEOTIDE SEQUENCE [LARGE SCALE GENOMIC DNA]</scope>
    <source>
        <strain evidence="5 6">TK</strain>
    </source>
</reference>
<evidence type="ECO:0000256" key="3">
    <source>
        <dbReference type="ARBA" id="ARBA00093452"/>
    </source>
</evidence>
<dbReference type="PANTHER" id="PTHR15666">
    <property type="entry name" value="COMM DOMAIN CONTAINING PROTEIN 5"/>
    <property type="match status" value="1"/>
</dbReference>